<reference evidence="2" key="1">
    <citation type="submission" date="2022-10" db="EMBL/GenBank/DDBJ databases">
        <title>Hoeflea sp. J2-29, isolated from marine algae.</title>
        <authorList>
            <person name="Kristyanto S."/>
            <person name="Kim J.M."/>
            <person name="Jeon C.O."/>
        </authorList>
    </citation>
    <scope>NUCLEOTIDE SEQUENCE</scope>
    <source>
        <strain evidence="2">J2-29</strain>
    </source>
</reference>
<accession>A0ABT3YHA9</accession>
<dbReference type="EMBL" id="JAOVZQ010000001">
    <property type="protein sequence ID" value="MCY0095293.1"/>
    <property type="molecule type" value="Genomic_DNA"/>
</dbReference>
<keyword evidence="1" id="KW-0472">Membrane</keyword>
<keyword evidence="3" id="KW-1185">Reference proteome</keyword>
<evidence type="ECO:0000313" key="2">
    <source>
        <dbReference type="EMBL" id="MCY0095293.1"/>
    </source>
</evidence>
<proteinExistence type="predicted"/>
<organism evidence="2 3">
    <name type="scientific">Hoeflea ulvae</name>
    <dbReference type="NCBI Taxonomy" id="2983764"/>
    <lineage>
        <taxon>Bacteria</taxon>
        <taxon>Pseudomonadati</taxon>
        <taxon>Pseudomonadota</taxon>
        <taxon>Alphaproteobacteria</taxon>
        <taxon>Hyphomicrobiales</taxon>
        <taxon>Rhizobiaceae</taxon>
        <taxon>Hoeflea</taxon>
    </lineage>
</organism>
<dbReference type="RefSeq" id="WP_267613180.1">
    <property type="nucleotide sequence ID" value="NZ_JAOVZQ010000001.1"/>
</dbReference>
<gene>
    <name evidence="2" type="ORF">OEG82_14870</name>
</gene>
<name>A0ABT3YHA9_9HYPH</name>
<dbReference type="Proteomes" id="UP001081283">
    <property type="component" value="Unassembled WGS sequence"/>
</dbReference>
<evidence type="ECO:0000313" key="3">
    <source>
        <dbReference type="Proteomes" id="UP001081283"/>
    </source>
</evidence>
<protein>
    <recommendedName>
        <fullName evidence="4">SMODS and SLOG-associating 2TM effector domain-containing protein</fullName>
    </recommendedName>
</protein>
<keyword evidence="1" id="KW-0812">Transmembrane</keyword>
<evidence type="ECO:0008006" key="4">
    <source>
        <dbReference type="Google" id="ProtNLM"/>
    </source>
</evidence>
<feature type="transmembrane region" description="Helical" evidence="1">
    <location>
        <begin position="70"/>
        <end position="89"/>
    </location>
</feature>
<keyword evidence="1" id="KW-1133">Transmembrane helix</keyword>
<comment type="caution">
    <text evidence="2">The sequence shown here is derived from an EMBL/GenBank/DDBJ whole genome shotgun (WGS) entry which is preliminary data.</text>
</comment>
<evidence type="ECO:0000256" key="1">
    <source>
        <dbReference type="SAM" id="Phobius"/>
    </source>
</evidence>
<feature type="transmembrane region" description="Helical" evidence="1">
    <location>
        <begin position="31"/>
        <end position="50"/>
    </location>
</feature>
<sequence>MKEALDALDIAFSYAESQIYWYQWNGTLKFWLHRFSGVFAILSAVFVAYLSASSSDKPEVLFGYKRNKLISLFAFASAVTISLSSFFAWENSWRSHRIAQFQLESAVNSAKIEKLKFLRDGNEVELLELAGKLSMDVGAIVLDESAQYFNGLNSTNKSIETGRNAFSG</sequence>